<keyword evidence="1" id="KW-0732">Signal</keyword>
<dbReference type="SUPFAM" id="SSF81901">
    <property type="entry name" value="HCP-like"/>
    <property type="match status" value="2"/>
</dbReference>
<accession>A0ABS1SX54</accession>
<sequence>MRIFCLPLLTTLVLTACSSQQQQVDVAVKTPIFDPWCDYAVAGLADNVSEQCIDNATQGDVDAATNLGYLYAKGILVKLDKKRAMTFYRIAAEQGMPEAQYSLAEMYRGGAAGTPEPKLARYWYEKLANQSHSLQPSQPQPLRYQAEAQFMLGLMDMEGNGGERNFTQAMKWLKLSSGNGHSEAPYVLGNFYLDEYNQPQQALNWYLLSAERGFAPAMHQLGMGYIEGAFGDVNVSKGKLWLRQAAELGLAEAQVDIATLEYNGFNGEPDFIKIYVWLAAASSQGNEIAKQRLKLITAKLSEQQLAQAQAMSQRCIGSQFHNCEISQ</sequence>
<dbReference type="InterPro" id="IPR011990">
    <property type="entry name" value="TPR-like_helical_dom_sf"/>
</dbReference>
<dbReference type="PROSITE" id="PS51257">
    <property type="entry name" value="PROKAR_LIPOPROTEIN"/>
    <property type="match status" value="1"/>
</dbReference>
<gene>
    <name evidence="2" type="ORF">JMA39_07205</name>
</gene>
<reference evidence="2 3" key="1">
    <citation type="submission" date="2021-01" db="EMBL/GenBank/DDBJ databases">
        <title>Genome sequence of Shewanella schlegeliana JCM 11561.</title>
        <authorList>
            <person name="Zhang H."/>
            <person name="Li C."/>
        </authorList>
    </citation>
    <scope>NUCLEOTIDE SEQUENCE [LARGE SCALE GENOMIC DNA]</scope>
    <source>
        <strain evidence="2 3">JCM 11561</strain>
    </source>
</reference>
<evidence type="ECO:0000256" key="1">
    <source>
        <dbReference type="SAM" id="SignalP"/>
    </source>
</evidence>
<dbReference type="Proteomes" id="UP000604898">
    <property type="component" value="Unassembled WGS sequence"/>
</dbReference>
<dbReference type="EMBL" id="JAESVD010000003">
    <property type="protein sequence ID" value="MBL4912925.1"/>
    <property type="molecule type" value="Genomic_DNA"/>
</dbReference>
<comment type="caution">
    <text evidence="2">The sequence shown here is derived from an EMBL/GenBank/DDBJ whole genome shotgun (WGS) entry which is preliminary data.</text>
</comment>
<dbReference type="PANTHER" id="PTHR11102:SF160">
    <property type="entry name" value="ERAD-ASSOCIATED E3 UBIQUITIN-PROTEIN LIGASE COMPONENT HRD3"/>
    <property type="match status" value="1"/>
</dbReference>
<evidence type="ECO:0000313" key="3">
    <source>
        <dbReference type="Proteomes" id="UP000604898"/>
    </source>
</evidence>
<feature type="signal peptide" evidence="1">
    <location>
        <begin position="1"/>
        <end position="21"/>
    </location>
</feature>
<dbReference type="InterPro" id="IPR050767">
    <property type="entry name" value="Sel1_AlgK"/>
</dbReference>
<dbReference type="RefSeq" id="WP_202721147.1">
    <property type="nucleotide sequence ID" value="NZ_BPEX01000002.1"/>
</dbReference>
<dbReference type="SMART" id="SM00671">
    <property type="entry name" value="SEL1"/>
    <property type="match status" value="6"/>
</dbReference>
<evidence type="ECO:0000313" key="2">
    <source>
        <dbReference type="EMBL" id="MBL4912925.1"/>
    </source>
</evidence>
<name>A0ABS1SX54_9GAMM</name>
<proteinExistence type="predicted"/>
<dbReference type="InterPro" id="IPR006597">
    <property type="entry name" value="Sel1-like"/>
</dbReference>
<organism evidence="2 3">
    <name type="scientific">Shewanella schlegeliana</name>
    <dbReference type="NCBI Taxonomy" id="190308"/>
    <lineage>
        <taxon>Bacteria</taxon>
        <taxon>Pseudomonadati</taxon>
        <taxon>Pseudomonadota</taxon>
        <taxon>Gammaproteobacteria</taxon>
        <taxon>Alteromonadales</taxon>
        <taxon>Shewanellaceae</taxon>
        <taxon>Shewanella</taxon>
    </lineage>
</organism>
<feature type="chain" id="PRO_5046975344" evidence="1">
    <location>
        <begin position="22"/>
        <end position="327"/>
    </location>
</feature>
<protein>
    <submittedName>
        <fullName evidence="2">Sel1 repeat family protein</fullName>
    </submittedName>
</protein>
<dbReference type="Pfam" id="PF08238">
    <property type="entry name" value="Sel1"/>
    <property type="match status" value="6"/>
</dbReference>
<keyword evidence="3" id="KW-1185">Reference proteome</keyword>
<dbReference type="Gene3D" id="1.25.40.10">
    <property type="entry name" value="Tetratricopeptide repeat domain"/>
    <property type="match status" value="2"/>
</dbReference>
<dbReference type="PANTHER" id="PTHR11102">
    <property type="entry name" value="SEL-1-LIKE PROTEIN"/>
    <property type="match status" value="1"/>
</dbReference>